<comment type="subcellular location">
    <subcellularLocation>
        <location evidence="13">Cytoplasm</location>
    </subcellularLocation>
</comment>
<comment type="caution">
    <text evidence="17">The sequence shown here is derived from an EMBL/GenBank/DDBJ whole genome shotgun (WGS) entry which is preliminary data.</text>
</comment>
<dbReference type="EMBL" id="JAHHZF010000002">
    <property type="protein sequence ID" value="MBT9288813.1"/>
    <property type="molecule type" value="Genomic_DNA"/>
</dbReference>
<feature type="binding site" evidence="13 15">
    <location>
        <position position="202"/>
    </location>
    <ligand>
        <name>ATP</name>
        <dbReference type="ChEBI" id="CHEBI:30616"/>
    </ligand>
</feature>
<dbReference type="AlphaFoldDB" id="A0A947GA78"/>
<keyword evidence="7 13" id="KW-0963">Cytoplasm</keyword>
<dbReference type="PRINTS" id="PR00477">
    <property type="entry name" value="PHGLYCKINASE"/>
</dbReference>
<dbReference type="GO" id="GO:0004618">
    <property type="term" value="F:phosphoglycerate kinase activity"/>
    <property type="evidence" value="ECO:0007669"/>
    <property type="project" value="UniProtKB-UniRule"/>
</dbReference>
<feature type="binding site" evidence="14">
    <location>
        <position position="37"/>
    </location>
    <ligand>
        <name>(2R)-3-phosphoglycerate</name>
        <dbReference type="ChEBI" id="CHEBI:58272"/>
    </ligand>
</feature>
<evidence type="ECO:0000256" key="4">
    <source>
        <dbReference type="ARBA" id="ARBA00011245"/>
    </source>
</evidence>
<feature type="binding site" evidence="13 15">
    <location>
        <position position="324"/>
    </location>
    <ligand>
        <name>ATP</name>
        <dbReference type="ChEBI" id="CHEBI:30616"/>
    </ligand>
</feature>
<dbReference type="PANTHER" id="PTHR11406:SF23">
    <property type="entry name" value="PHOSPHOGLYCERATE KINASE 1, CHLOROPLASTIC-RELATED"/>
    <property type="match status" value="1"/>
</dbReference>
<dbReference type="PANTHER" id="PTHR11406">
    <property type="entry name" value="PHOSPHOGLYCERATE KINASE"/>
    <property type="match status" value="1"/>
</dbReference>
<comment type="catalytic activity">
    <reaction evidence="1 13 16">
        <text>(2R)-3-phosphoglycerate + ATP = (2R)-3-phospho-glyceroyl phosphate + ADP</text>
        <dbReference type="Rhea" id="RHEA:14801"/>
        <dbReference type="ChEBI" id="CHEBI:30616"/>
        <dbReference type="ChEBI" id="CHEBI:57604"/>
        <dbReference type="ChEBI" id="CHEBI:58272"/>
        <dbReference type="ChEBI" id="CHEBI:456216"/>
        <dbReference type="EC" id="2.7.2.3"/>
    </reaction>
</comment>
<feature type="binding site" evidence="13">
    <location>
        <position position="37"/>
    </location>
    <ligand>
        <name>substrate</name>
    </ligand>
</feature>
<evidence type="ECO:0000256" key="8">
    <source>
        <dbReference type="ARBA" id="ARBA00022679"/>
    </source>
</evidence>
<evidence type="ECO:0000313" key="18">
    <source>
        <dbReference type="Proteomes" id="UP000766595"/>
    </source>
</evidence>
<keyword evidence="18" id="KW-1185">Reference proteome</keyword>
<dbReference type="Proteomes" id="UP000766595">
    <property type="component" value="Unassembled WGS sequence"/>
</dbReference>
<keyword evidence="11 13" id="KW-0067">ATP-binding</keyword>
<dbReference type="InterPro" id="IPR015824">
    <property type="entry name" value="Phosphoglycerate_kinase_N"/>
</dbReference>
<proteinExistence type="inferred from homology"/>
<dbReference type="CDD" id="cd00318">
    <property type="entry name" value="Phosphoglycerate_kinase"/>
    <property type="match status" value="1"/>
</dbReference>
<dbReference type="GO" id="GO:0005524">
    <property type="term" value="F:ATP binding"/>
    <property type="evidence" value="ECO:0007669"/>
    <property type="project" value="UniProtKB-KW"/>
</dbReference>
<dbReference type="GO" id="GO:0006096">
    <property type="term" value="P:glycolytic process"/>
    <property type="evidence" value="ECO:0007669"/>
    <property type="project" value="UniProtKB-UniRule"/>
</dbReference>
<dbReference type="Gene3D" id="3.40.50.1260">
    <property type="entry name" value="Phosphoglycerate kinase, N-terminal domain"/>
    <property type="match status" value="2"/>
</dbReference>
<sequence length="397" mass="41324">MNAFKTLDDAALAGRRVLVRVDLNVPMEGGAVSDDTRIRAVVPTIREIADKGGRVVLLAHFGRPKDGPEAKFSLRQIVDALAERVGRPVAFAADCIGPAAAGAVAALQDGDILLLENTRFHKGEEKNDPAFVEALAALGDVYVNDAFATAHRAHASTEGLAHRLPAYAGRCMQGEIEALEKALGSPERPVLAVVGGAKVSSKIDLLENLVGKVDILVIGGGMANTFLAAQGIAVGKSLCEHDLAETARRILDKAKAARCDIVLPVDAVVAREFKAGAENEVVPVDAVPADAMILDVGPKSVATIAARIDGARTLVWNGPLGAFEIEPFDRATVAAARHAAERTRSAGLLTVAGGGDTVAALNHAGVAEAFSYVSTAGGAFLEWLEGKPLPGVEILRK</sequence>
<feature type="binding site" evidence="13 15">
    <location>
        <begin position="354"/>
        <end position="357"/>
    </location>
    <ligand>
        <name>ATP</name>
        <dbReference type="ChEBI" id="CHEBI:30616"/>
    </ligand>
</feature>
<dbReference type="InterPro" id="IPR036043">
    <property type="entry name" value="Phosphoglycerate_kinase_sf"/>
</dbReference>
<dbReference type="HAMAP" id="MF_00145">
    <property type="entry name" value="Phosphoglyc_kinase"/>
    <property type="match status" value="1"/>
</dbReference>
<dbReference type="FunFam" id="3.40.50.1260:FF:000031">
    <property type="entry name" value="Phosphoglycerate kinase 1"/>
    <property type="match status" value="1"/>
</dbReference>
<evidence type="ECO:0000313" key="17">
    <source>
        <dbReference type="EMBL" id="MBT9288813.1"/>
    </source>
</evidence>
<keyword evidence="8 13" id="KW-0808">Transferase</keyword>
<evidence type="ECO:0000256" key="11">
    <source>
        <dbReference type="ARBA" id="ARBA00022840"/>
    </source>
</evidence>
<accession>A0A947GA78</accession>
<gene>
    <name evidence="13" type="primary">pgk</name>
    <name evidence="17" type="ORF">KL771_05100</name>
</gene>
<evidence type="ECO:0000256" key="12">
    <source>
        <dbReference type="ARBA" id="ARBA00023152"/>
    </source>
</evidence>
<evidence type="ECO:0000256" key="14">
    <source>
        <dbReference type="PIRSR" id="PIRSR000724-1"/>
    </source>
</evidence>
<evidence type="ECO:0000256" key="10">
    <source>
        <dbReference type="ARBA" id="ARBA00022777"/>
    </source>
</evidence>
<evidence type="ECO:0000256" key="9">
    <source>
        <dbReference type="ARBA" id="ARBA00022741"/>
    </source>
</evidence>
<dbReference type="GO" id="GO:0043531">
    <property type="term" value="F:ADP binding"/>
    <property type="evidence" value="ECO:0007669"/>
    <property type="project" value="TreeGrafter"/>
</dbReference>
<organism evidence="17 18">
    <name type="scientific">Prosthecodimorpha staleyi</name>
    <dbReference type="NCBI Taxonomy" id="2840188"/>
    <lineage>
        <taxon>Bacteria</taxon>
        <taxon>Pseudomonadati</taxon>
        <taxon>Pseudomonadota</taxon>
        <taxon>Alphaproteobacteria</taxon>
        <taxon>Hyphomicrobiales</taxon>
        <taxon>Ancalomicrobiaceae</taxon>
        <taxon>Prosthecodimorpha</taxon>
    </lineage>
</organism>
<evidence type="ECO:0000256" key="13">
    <source>
        <dbReference type="HAMAP-Rule" id="MF_00145"/>
    </source>
</evidence>
<keyword evidence="9 13" id="KW-0547">Nucleotide-binding</keyword>
<evidence type="ECO:0000256" key="1">
    <source>
        <dbReference type="ARBA" id="ARBA00000642"/>
    </source>
</evidence>
<evidence type="ECO:0000256" key="7">
    <source>
        <dbReference type="ARBA" id="ARBA00022490"/>
    </source>
</evidence>
<keyword evidence="10 13" id="KW-0418">Kinase</keyword>
<dbReference type="SUPFAM" id="SSF53748">
    <property type="entry name" value="Phosphoglycerate kinase"/>
    <property type="match status" value="1"/>
</dbReference>
<reference evidence="17 18" key="1">
    <citation type="submission" date="2021-06" db="EMBL/GenBank/DDBJ databases">
        <authorList>
            <person name="Grouzdev D.S."/>
            <person name="Koziaeva V."/>
        </authorList>
    </citation>
    <scope>NUCLEOTIDE SEQUENCE [LARGE SCALE GENOMIC DNA]</scope>
    <source>
        <strain evidence="17 18">22</strain>
    </source>
</reference>
<feature type="binding site" evidence="13 14">
    <location>
        <begin position="60"/>
        <end position="63"/>
    </location>
    <ligand>
        <name>substrate</name>
    </ligand>
</feature>
<evidence type="ECO:0000256" key="3">
    <source>
        <dbReference type="ARBA" id="ARBA00008982"/>
    </source>
</evidence>
<evidence type="ECO:0000256" key="15">
    <source>
        <dbReference type="PIRSR" id="PIRSR000724-2"/>
    </source>
</evidence>
<dbReference type="PROSITE" id="PS00111">
    <property type="entry name" value="PGLYCERATE_KINASE"/>
    <property type="match status" value="1"/>
</dbReference>
<name>A0A947GA78_9HYPH</name>
<evidence type="ECO:0000256" key="6">
    <source>
        <dbReference type="ARBA" id="ARBA00016471"/>
    </source>
</evidence>
<comment type="similarity">
    <text evidence="3 13 16">Belongs to the phosphoglycerate kinase family.</text>
</comment>
<dbReference type="GO" id="GO:0006094">
    <property type="term" value="P:gluconeogenesis"/>
    <property type="evidence" value="ECO:0007669"/>
    <property type="project" value="TreeGrafter"/>
</dbReference>
<feature type="binding site" evidence="14">
    <location>
        <position position="119"/>
    </location>
    <ligand>
        <name>(2R)-3-phosphoglycerate</name>
        <dbReference type="ChEBI" id="CHEBI:58272"/>
    </ligand>
</feature>
<keyword evidence="12 13" id="KW-0324">Glycolysis</keyword>
<feature type="binding site" evidence="14">
    <location>
        <position position="152"/>
    </location>
    <ligand>
        <name>(2R)-3-phosphoglycerate</name>
        <dbReference type="ChEBI" id="CHEBI:58272"/>
    </ligand>
</feature>
<comment type="pathway">
    <text evidence="2 13">Carbohydrate degradation; glycolysis; pyruvate from D-glyceraldehyde 3-phosphate: step 2/5.</text>
</comment>
<evidence type="ECO:0000256" key="16">
    <source>
        <dbReference type="RuleBase" id="RU000532"/>
    </source>
</evidence>
<dbReference type="RefSeq" id="WP_261967463.1">
    <property type="nucleotide sequence ID" value="NZ_JAHHZF010000002.1"/>
</dbReference>
<evidence type="ECO:0000256" key="2">
    <source>
        <dbReference type="ARBA" id="ARBA00004838"/>
    </source>
</evidence>
<comment type="subunit">
    <text evidence="4 13">Monomer.</text>
</comment>
<feature type="binding site" evidence="13 14">
    <location>
        <begin position="22"/>
        <end position="24"/>
    </location>
    <ligand>
        <name>substrate</name>
    </ligand>
</feature>
<evidence type="ECO:0000256" key="5">
    <source>
        <dbReference type="ARBA" id="ARBA00013061"/>
    </source>
</evidence>
<dbReference type="FunFam" id="3.40.50.1260:FF:000006">
    <property type="entry name" value="Phosphoglycerate kinase"/>
    <property type="match status" value="1"/>
</dbReference>
<dbReference type="PIRSF" id="PIRSF000724">
    <property type="entry name" value="Pgk"/>
    <property type="match status" value="1"/>
</dbReference>
<dbReference type="GO" id="GO:0005829">
    <property type="term" value="C:cytosol"/>
    <property type="evidence" value="ECO:0007669"/>
    <property type="project" value="TreeGrafter"/>
</dbReference>
<dbReference type="InterPro" id="IPR001576">
    <property type="entry name" value="Phosphoglycerate_kinase"/>
</dbReference>
<dbReference type="EC" id="2.7.2.3" evidence="5 13"/>
<dbReference type="InterPro" id="IPR015911">
    <property type="entry name" value="Phosphoglycerate_kinase_CS"/>
</dbReference>
<feature type="binding site" evidence="13">
    <location>
        <position position="119"/>
    </location>
    <ligand>
        <name>substrate</name>
    </ligand>
</feature>
<comment type="caution">
    <text evidence="13">Lacks conserved residue(s) required for the propagation of feature annotation.</text>
</comment>
<dbReference type="Pfam" id="PF00162">
    <property type="entry name" value="PGK"/>
    <property type="match status" value="1"/>
</dbReference>
<protein>
    <recommendedName>
        <fullName evidence="6 13">Phosphoglycerate kinase</fullName>
        <ecNumber evidence="5 13">2.7.2.3</ecNumber>
    </recommendedName>
</protein>
<feature type="binding site" evidence="13">
    <location>
        <position position="152"/>
    </location>
    <ligand>
        <name>substrate</name>
    </ligand>
</feature>